<dbReference type="InterPro" id="IPR028202">
    <property type="entry name" value="Reductase_C"/>
</dbReference>
<keyword evidence="4" id="KW-0560">Oxidoreductase</keyword>
<comment type="cofactor">
    <cofactor evidence="1">
        <name>FAD</name>
        <dbReference type="ChEBI" id="CHEBI:57692"/>
    </cofactor>
</comment>
<dbReference type="PANTHER" id="PTHR43557">
    <property type="entry name" value="APOPTOSIS-INDUCING FACTOR 1"/>
    <property type="match status" value="1"/>
</dbReference>
<accession>L7KIF1</accession>
<dbReference type="eggNOG" id="COG0446">
    <property type="taxonomic scope" value="Bacteria"/>
</dbReference>
<comment type="caution">
    <text evidence="7">The sequence shown here is derived from an EMBL/GenBank/DDBJ whole genome shotgun (WGS) entry which is preliminary data.</text>
</comment>
<dbReference type="RefSeq" id="WP_005171706.1">
    <property type="nucleotide sequence ID" value="NZ_BANR01000004.1"/>
</dbReference>
<evidence type="ECO:0000256" key="2">
    <source>
        <dbReference type="ARBA" id="ARBA00022630"/>
    </source>
</evidence>
<dbReference type="Pfam" id="PF14759">
    <property type="entry name" value="Reductase_C"/>
    <property type="match status" value="1"/>
</dbReference>
<evidence type="ECO:0000259" key="6">
    <source>
        <dbReference type="Pfam" id="PF14759"/>
    </source>
</evidence>
<protein>
    <submittedName>
        <fullName evidence="7">Putative ferredoxin reductase</fullName>
    </submittedName>
</protein>
<dbReference type="GO" id="GO:0016651">
    <property type="term" value="F:oxidoreductase activity, acting on NAD(P)H"/>
    <property type="evidence" value="ECO:0007669"/>
    <property type="project" value="TreeGrafter"/>
</dbReference>
<proteinExistence type="predicted"/>
<dbReference type="InterPro" id="IPR050446">
    <property type="entry name" value="FAD-oxidoreductase/Apoptosis"/>
</dbReference>
<dbReference type="EMBL" id="BANR01000004">
    <property type="protein sequence ID" value="GAC47742.1"/>
    <property type="molecule type" value="Genomic_DNA"/>
</dbReference>
<dbReference type="InterPro" id="IPR016156">
    <property type="entry name" value="FAD/NAD-linked_Rdtase_dimer_sf"/>
</dbReference>
<evidence type="ECO:0000256" key="4">
    <source>
        <dbReference type="ARBA" id="ARBA00023002"/>
    </source>
</evidence>
<dbReference type="Pfam" id="PF07992">
    <property type="entry name" value="Pyr_redox_2"/>
    <property type="match status" value="1"/>
</dbReference>
<dbReference type="PRINTS" id="PR00368">
    <property type="entry name" value="FADPNR"/>
</dbReference>
<dbReference type="InterPro" id="IPR036188">
    <property type="entry name" value="FAD/NAD-bd_sf"/>
</dbReference>
<sequence length="397" mass="40916">MSAKLTMTDDNTPHHTQPLVIVGASLAGVRAAEGARAQGWTGPIIMIGDEPHLPYDRPPLSKALLDAGTDAELPVLRRSEGWEALDVELRTSTTATGIDVDARELLTSSGPISYHALVLATGHHARTIETLDGYDNVHALRHFDDALAVRETLASATRLAVVGAGFIGSEIASAAVARGIDVTLIGTGPYPLARSVGTLAGGMLADVHRDAGVTLLVNSGLSDVTVRDNRIESVRTSCGREVPADAVVVGIGSTPATAWLSTSALTLDPATRGVVCDSGLATSAPAVWAAGDVAVVDGVPGGHWTSATAQGYIAGTNAVGGRQEYSGVPFAWSSWHGHRIQIVGTTHIDDSDSLDESADDGVVLYRDGAQVVGAVGIDAPGPIAKLRRTLSAELATT</sequence>
<feature type="domain" description="FAD/NAD(P)-binding" evidence="5">
    <location>
        <begin position="19"/>
        <end position="311"/>
    </location>
</feature>
<evidence type="ECO:0000256" key="3">
    <source>
        <dbReference type="ARBA" id="ARBA00022827"/>
    </source>
</evidence>
<feature type="domain" description="Reductase C-terminal" evidence="6">
    <location>
        <begin position="331"/>
        <end position="393"/>
    </location>
</feature>
<dbReference type="AlphaFoldDB" id="L7KIF1"/>
<dbReference type="PRINTS" id="PR00411">
    <property type="entry name" value="PNDRDTASEI"/>
</dbReference>
<evidence type="ECO:0000259" key="5">
    <source>
        <dbReference type="Pfam" id="PF07992"/>
    </source>
</evidence>
<evidence type="ECO:0000313" key="8">
    <source>
        <dbReference type="Proteomes" id="UP000010988"/>
    </source>
</evidence>
<dbReference type="Gene3D" id="3.50.50.60">
    <property type="entry name" value="FAD/NAD(P)-binding domain"/>
    <property type="match status" value="2"/>
</dbReference>
<organism evidence="7 8">
    <name type="scientific">Gordonia aichiensis NBRC 108223</name>
    <dbReference type="NCBI Taxonomy" id="1220583"/>
    <lineage>
        <taxon>Bacteria</taxon>
        <taxon>Bacillati</taxon>
        <taxon>Actinomycetota</taxon>
        <taxon>Actinomycetes</taxon>
        <taxon>Mycobacteriales</taxon>
        <taxon>Gordoniaceae</taxon>
        <taxon>Gordonia</taxon>
    </lineage>
</organism>
<reference evidence="7 8" key="1">
    <citation type="submission" date="2012-12" db="EMBL/GenBank/DDBJ databases">
        <title>Whole genome shotgun sequence of Gordonia aichiensis NBRC 108223.</title>
        <authorList>
            <person name="Isaki-Nakamura S."/>
            <person name="Hosoyama A."/>
            <person name="Tsuchikane K."/>
            <person name="Ando Y."/>
            <person name="Baba S."/>
            <person name="Ohji S."/>
            <person name="Hamada M."/>
            <person name="Tamura T."/>
            <person name="Yamazoe A."/>
            <person name="Yamazaki S."/>
            <person name="Fujita N."/>
        </authorList>
    </citation>
    <scope>NUCLEOTIDE SEQUENCE [LARGE SCALE GENOMIC DNA]</scope>
    <source>
        <strain evidence="7 8">NBRC 108223</strain>
    </source>
</reference>
<dbReference type="Proteomes" id="UP000010988">
    <property type="component" value="Unassembled WGS sequence"/>
</dbReference>
<dbReference type="GO" id="GO:0005737">
    <property type="term" value="C:cytoplasm"/>
    <property type="evidence" value="ECO:0007669"/>
    <property type="project" value="TreeGrafter"/>
</dbReference>
<keyword evidence="2" id="KW-0285">Flavoprotein</keyword>
<gene>
    <name evidence="7" type="ORF">GOACH_04_01380</name>
</gene>
<keyword evidence="3" id="KW-0274">FAD</keyword>
<dbReference type="STRING" id="1220583.GOACH_04_01380"/>
<keyword evidence="8" id="KW-1185">Reference proteome</keyword>
<dbReference type="PANTHER" id="PTHR43557:SF2">
    <property type="entry name" value="RIESKE DOMAIN-CONTAINING PROTEIN-RELATED"/>
    <property type="match status" value="1"/>
</dbReference>
<name>L7KIF1_9ACTN</name>
<dbReference type="SUPFAM" id="SSF55424">
    <property type="entry name" value="FAD/NAD-linked reductases, dimerisation (C-terminal) domain"/>
    <property type="match status" value="1"/>
</dbReference>
<dbReference type="Gene3D" id="3.30.390.30">
    <property type="match status" value="1"/>
</dbReference>
<evidence type="ECO:0000313" key="7">
    <source>
        <dbReference type="EMBL" id="GAC47742.1"/>
    </source>
</evidence>
<evidence type="ECO:0000256" key="1">
    <source>
        <dbReference type="ARBA" id="ARBA00001974"/>
    </source>
</evidence>
<dbReference type="InterPro" id="IPR023753">
    <property type="entry name" value="FAD/NAD-binding_dom"/>
</dbReference>
<dbReference type="SUPFAM" id="SSF51905">
    <property type="entry name" value="FAD/NAD(P)-binding domain"/>
    <property type="match status" value="2"/>
</dbReference>